<dbReference type="EMBL" id="NBNE01003559">
    <property type="protein sequence ID" value="OWZ07395.1"/>
    <property type="molecule type" value="Genomic_DNA"/>
</dbReference>
<name>A0A225VPZ0_9STRA</name>
<evidence type="ECO:0000313" key="1">
    <source>
        <dbReference type="EMBL" id="OWZ07395.1"/>
    </source>
</evidence>
<dbReference type="Proteomes" id="UP000198211">
    <property type="component" value="Unassembled WGS sequence"/>
</dbReference>
<dbReference type="AlphaFoldDB" id="A0A225VPZ0"/>
<protein>
    <submittedName>
        <fullName evidence="1">Uncharacterized protein</fullName>
    </submittedName>
</protein>
<dbReference type="OrthoDB" id="115224at2759"/>
<reference evidence="2" key="1">
    <citation type="submission" date="2017-03" db="EMBL/GenBank/DDBJ databases">
        <title>Phytopthora megakarya and P. palmivora, two closely related causual agents of cacao black pod achieved similar genome size and gene model numbers by different mechanisms.</title>
        <authorList>
            <person name="Ali S."/>
            <person name="Shao J."/>
            <person name="Larry D.J."/>
            <person name="Kronmiller B."/>
            <person name="Shen D."/>
            <person name="Strem M.D."/>
            <person name="Melnick R.L."/>
            <person name="Guiltinan M.J."/>
            <person name="Tyler B.M."/>
            <person name="Meinhardt L.W."/>
            <person name="Bailey B.A."/>
        </authorList>
    </citation>
    <scope>NUCLEOTIDE SEQUENCE [LARGE SCALE GENOMIC DNA]</scope>
    <source>
        <strain evidence="2">zdho120</strain>
    </source>
</reference>
<evidence type="ECO:0000313" key="2">
    <source>
        <dbReference type="Proteomes" id="UP000198211"/>
    </source>
</evidence>
<sequence length="348" mass="40594">MYDTQTFLVVLATARSTRCSRANVAALRKQLHKEWMRYEHARLVRIRHLLNVACLRRPDVAPWMYIWYFGTGENVMHISSLSRGSFNQLGDRLTLFYKLRIYKPAGGRPRRIQLHHQVLDKRLCTKFGVPHTTLNCVVNDAEKAMHQDLSTFGPARFMWLTIAREKELAHQTGARALMFQLVWGFIDGKNYRVQQPPQRDLQNAHCNGWLHGVLVMRTLRFSCDGLIVWTKHNSRYEAIPDSAFPCSGRLIGRIMTPMKEGERRGLVSTIREVAVKKARQISFVRQAVEWDRGSIEKMFHRLLHPLPACKSKRKLRLDNFFRVAIYRLRSVEVSQIRATCLPRRQANF</sequence>
<dbReference type="PANTHER" id="PTHR48471:SF1">
    <property type="entry name" value="DDE TNP4 DOMAIN-CONTAINING PROTEIN"/>
    <property type="match status" value="1"/>
</dbReference>
<accession>A0A225VPZ0</accession>
<dbReference type="PANTHER" id="PTHR48471">
    <property type="entry name" value="DDE TNP4 DOMAIN-CONTAINING PROTEIN"/>
    <property type="match status" value="1"/>
</dbReference>
<gene>
    <name evidence="1" type="ORF">PHMEG_00020220</name>
</gene>
<proteinExistence type="predicted"/>
<keyword evidence="2" id="KW-1185">Reference proteome</keyword>
<organism evidence="1 2">
    <name type="scientific">Phytophthora megakarya</name>
    <dbReference type="NCBI Taxonomy" id="4795"/>
    <lineage>
        <taxon>Eukaryota</taxon>
        <taxon>Sar</taxon>
        <taxon>Stramenopiles</taxon>
        <taxon>Oomycota</taxon>
        <taxon>Peronosporomycetes</taxon>
        <taxon>Peronosporales</taxon>
        <taxon>Peronosporaceae</taxon>
        <taxon>Phytophthora</taxon>
    </lineage>
</organism>
<comment type="caution">
    <text evidence="1">The sequence shown here is derived from an EMBL/GenBank/DDBJ whole genome shotgun (WGS) entry which is preliminary data.</text>
</comment>